<dbReference type="EMBL" id="JAJNEC010000005">
    <property type="protein sequence ID" value="MCD2424848.1"/>
    <property type="molecule type" value="Genomic_DNA"/>
</dbReference>
<dbReference type="Proteomes" id="UP001199816">
    <property type="component" value="Unassembled WGS sequence"/>
</dbReference>
<evidence type="ECO:0008006" key="3">
    <source>
        <dbReference type="Google" id="ProtNLM"/>
    </source>
</evidence>
<proteinExistence type="predicted"/>
<evidence type="ECO:0000313" key="2">
    <source>
        <dbReference type="Proteomes" id="UP001199816"/>
    </source>
</evidence>
<keyword evidence="2" id="KW-1185">Reference proteome</keyword>
<dbReference type="PROSITE" id="PS51257">
    <property type="entry name" value="PROKAR_LIPOPROTEIN"/>
    <property type="match status" value="1"/>
</dbReference>
<evidence type="ECO:0000313" key="1">
    <source>
        <dbReference type="EMBL" id="MCD2424848.1"/>
    </source>
</evidence>
<sequence length="107" mass="11724">MRTFAILLLCISSLAGCSKSGKERPVNCDERMIKKFEDQLSCNGYPGMYTVLMRGAYQGKAVYFVETACIACNTAPPSKGTRCDDTEVTFGSRDHLQQVTVVKGCPN</sequence>
<accession>A0ABS8PUV7</accession>
<comment type="caution">
    <text evidence="1">The sequence shown here is derived from an EMBL/GenBank/DDBJ whole genome shotgun (WGS) entry which is preliminary data.</text>
</comment>
<gene>
    <name evidence="1" type="ORF">LQ567_18845</name>
</gene>
<organism evidence="1 2">
    <name type="scientific">Niabella pedocola</name>
    <dbReference type="NCBI Taxonomy" id="1752077"/>
    <lineage>
        <taxon>Bacteria</taxon>
        <taxon>Pseudomonadati</taxon>
        <taxon>Bacteroidota</taxon>
        <taxon>Chitinophagia</taxon>
        <taxon>Chitinophagales</taxon>
        <taxon>Chitinophagaceae</taxon>
        <taxon>Niabella</taxon>
    </lineage>
</organism>
<name>A0ABS8PUV7_9BACT</name>
<reference evidence="1 2" key="1">
    <citation type="submission" date="2021-11" db="EMBL/GenBank/DDBJ databases">
        <title>Genomic of Niabella pedocola.</title>
        <authorList>
            <person name="Wu T."/>
        </authorList>
    </citation>
    <scope>NUCLEOTIDE SEQUENCE [LARGE SCALE GENOMIC DNA]</scope>
    <source>
        <strain evidence="1 2">JCM 31011</strain>
    </source>
</reference>
<dbReference type="RefSeq" id="WP_231007198.1">
    <property type="nucleotide sequence ID" value="NZ_JAJNEC010000005.1"/>
</dbReference>
<protein>
    <recommendedName>
        <fullName evidence="3">Lipoprotein</fullName>
    </recommendedName>
</protein>